<keyword evidence="9 17" id="KW-0349">Heme</keyword>
<evidence type="ECO:0000256" key="11">
    <source>
        <dbReference type="ARBA" id="ARBA00022723"/>
    </source>
</evidence>
<keyword evidence="15 18" id="KW-0472">Membrane</keyword>
<comment type="subcellular location">
    <subcellularLocation>
        <location evidence="2">Cell inner membrane</location>
        <topology evidence="2">Multi-pass membrane protein</topology>
    </subcellularLocation>
</comment>
<dbReference type="Gene3D" id="1.20.1300.10">
    <property type="entry name" value="Fumarate reductase/succinate dehydrogenase, transmembrane subunit"/>
    <property type="match status" value="1"/>
</dbReference>
<comment type="pathway">
    <text evidence="3">Carbohydrate metabolism; tricarboxylic acid cycle.</text>
</comment>
<evidence type="ECO:0000256" key="15">
    <source>
        <dbReference type="ARBA" id="ARBA00023136"/>
    </source>
</evidence>
<dbReference type="NCBIfam" id="TIGR02968">
    <property type="entry name" value="succ_dehyd_anc"/>
    <property type="match status" value="1"/>
</dbReference>
<comment type="cofactor">
    <cofactor evidence="17">
        <name>heme</name>
        <dbReference type="ChEBI" id="CHEBI:30413"/>
    </cofactor>
    <text evidence="17">The heme is bound between the two transmembrane subunits.</text>
</comment>
<dbReference type="EMBL" id="SJZB01000041">
    <property type="protein sequence ID" value="TCJ13023.1"/>
    <property type="molecule type" value="Genomic_DNA"/>
</dbReference>
<reference evidence="19 20" key="1">
    <citation type="submission" date="2019-03" db="EMBL/GenBank/DDBJ databases">
        <title>Genome sequence of Thiobacillaceae bacterium LSR1, a sulfur-oxidizing bacterium isolated from freshwater sediment.</title>
        <authorList>
            <person name="Li S."/>
        </authorList>
    </citation>
    <scope>NUCLEOTIDE SEQUENCE [LARGE SCALE GENOMIC DNA]</scope>
    <source>
        <strain evidence="19 20">LSR1</strain>
    </source>
</reference>
<feature type="binding site" description="axial binding residue" evidence="17">
    <location>
        <position position="89"/>
    </location>
    <ligand>
        <name>heme</name>
        <dbReference type="ChEBI" id="CHEBI:30413"/>
        <note>ligand shared with second transmembrane subunit</note>
    </ligand>
    <ligandPart>
        <name>Fe</name>
        <dbReference type="ChEBI" id="CHEBI:18248"/>
    </ligandPart>
</feature>
<keyword evidence="12" id="KW-0249">Electron transport</keyword>
<dbReference type="GO" id="GO:0017004">
    <property type="term" value="P:cytochrome complex assembly"/>
    <property type="evidence" value="ECO:0007669"/>
    <property type="project" value="TreeGrafter"/>
</dbReference>
<dbReference type="GO" id="GO:0009055">
    <property type="term" value="F:electron transfer activity"/>
    <property type="evidence" value="ECO:0007669"/>
    <property type="project" value="TreeGrafter"/>
</dbReference>
<evidence type="ECO:0000256" key="17">
    <source>
        <dbReference type="PIRSR" id="PIRSR000169-2"/>
    </source>
</evidence>
<dbReference type="Pfam" id="PF01127">
    <property type="entry name" value="Sdh_cyt"/>
    <property type="match status" value="1"/>
</dbReference>
<evidence type="ECO:0000256" key="10">
    <source>
        <dbReference type="ARBA" id="ARBA00022692"/>
    </source>
</evidence>
<keyword evidence="7" id="KW-0997">Cell inner membrane</keyword>
<dbReference type="GO" id="GO:0006099">
    <property type="term" value="P:tricarboxylic acid cycle"/>
    <property type="evidence" value="ECO:0007669"/>
    <property type="project" value="UniProtKB-UniPathway"/>
</dbReference>
<evidence type="ECO:0000256" key="6">
    <source>
        <dbReference type="ARBA" id="ARBA00022475"/>
    </source>
</evidence>
<gene>
    <name evidence="19" type="primary">sdhD</name>
    <name evidence="19" type="ORF">EZJ19_10680</name>
</gene>
<accession>A0A4R1B911</accession>
<dbReference type="OrthoDB" id="5612767at2"/>
<dbReference type="AlphaFoldDB" id="A0A4R1B911"/>
<dbReference type="InterPro" id="IPR000701">
    <property type="entry name" value="SuccDH_FuR_B_TM-su"/>
</dbReference>
<dbReference type="GO" id="GO:0005886">
    <property type="term" value="C:plasma membrane"/>
    <property type="evidence" value="ECO:0007669"/>
    <property type="project" value="UniProtKB-SubCell"/>
</dbReference>
<feature type="binding site" evidence="16">
    <location>
        <position position="101"/>
    </location>
    <ligand>
        <name>a ubiquinone</name>
        <dbReference type="ChEBI" id="CHEBI:16389"/>
    </ligand>
</feature>
<name>A0A4R1B911_9PROT</name>
<comment type="function">
    <text evidence="1">Membrane-anchoring subunit of succinate dehydrogenase (SDH).</text>
</comment>
<organism evidence="19 20">
    <name type="scientific">Parasulfuritortus cantonensis</name>
    <dbReference type="NCBI Taxonomy" id="2528202"/>
    <lineage>
        <taxon>Bacteria</taxon>
        <taxon>Pseudomonadati</taxon>
        <taxon>Pseudomonadota</taxon>
        <taxon>Betaproteobacteria</taxon>
        <taxon>Nitrosomonadales</taxon>
        <taxon>Thiobacillaceae</taxon>
        <taxon>Parasulfuritortus</taxon>
    </lineage>
</organism>
<evidence type="ECO:0000256" key="4">
    <source>
        <dbReference type="ARBA" id="ARBA00019425"/>
    </source>
</evidence>
<evidence type="ECO:0000256" key="13">
    <source>
        <dbReference type="ARBA" id="ARBA00022989"/>
    </source>
</evidence>
<dbReference type="GO" id="GO:0020037">
    <property type="term" value="F:heme binding"/>
    <property type="evidence" value="ECO:0007669"/>
    <property type="project" value="InterPro"/>
</dbReference>
<dbReference type="PANTHER" id="PTHR38689">
    <property type="entry name" value="SUCCINATE DEHYDROGENASE HYDROPHOBIC MEMBRANE ANCHOR SUBUNIT"/>
    <property type="match status" value="1"/>
</dbReference>
<evidence type="ECO:0000256" key="3">
    <source>
        <dbReference type="ARBA" id="ARBA00005163"/>
    </source>
</evidence>
<keyword evidence="10 18" id="KW-0812">Transmembrane</keyword>
<comment type="caution">
    <text evidence="19">The sequence shown here is derived from an EMBL/GenBank/DDBJ whole genome shotgun (WGS) entry which is preliminary data.</text>
</comment>
<keyword evidence="6" id="KW-1003">Cell membrane</keyword>
<dbReference type="Proteomes" id="UP000295443">
    <property type="component" value="Unassembled WGS sequence"/>
</dbReference>
<feature type="transmembrane region" description="Helical" evidence="18">
    <location>
        <begin position="77"/>
        <end position="94"/>
    </location>
</feature>
<dbReference type="InterPro" id="IPR014312">
    <property type="entry name" value="Succ_DH_anchor"/>
</dbReference>
<keyword evidence="5" id="KW-0813">Transport</keyword>
<evidence type="ECO:0000313" key="20">
    <source>
        <dbReference type="Proteomes" id="UP000295443"/>
    </source>
</evidence>
<evidence type="ECO:0000256" key="14">
    <source>
        <dbReference type="ARBA" id="ARBA00023004"/>
    </source>
</evidence>
<feature type="transmembrane region" description="Helical" evidence="18">
    <location>
        <begin position="106"/>
        <end position="127"/>
    </location>
</feature>
<evidence type="ECO:0000256" key="1">
    <source>
        <dbReference type="ARBA" id="ARBA00004050"/>
    </source>
</evidence>
<keyword evidence="8" id="KW-0816">Tricarboxylic acid cycle</keyword>
<evidence type="ECO:0000256" key="9">
    <source>
        <dbReference type="ARBA" id="ARBA00022617"/>
    </source>
</evidence>
<protein>
    <recommendedName>
        <fullName evidence="4">Succinate dehydrogenase hydrophobic membrane anchor subunit</fullName>
    </recommendedName>
</protein>
<evidence type="ECO:0000256" key="2">
    <source>
        <dbReference type="ARBA" id="ARBA00004429"/>
    </source>
</evidence>
<evidence type="ECO:0000256" key="5">
    <source>
        <dbReference type="ARBA" id="ARBA00022448"/>
    </source>
</evidence>
<keyword evidence="13 18" id="KW-1133">Transmembrane helix</keyword>
<dbReference type="GO" id="GO:0046872">
    <property type="term" value="F:metal ion binding"/>
    <property type="evidence" value="ECO:0007669"/>
    <property type="project" value="UniProtKB-KW"/>
</dbReference>
<keyword evidence="20" id="KW-1185">Reference proteome</keyword>
<evidence type="ECO:0000313" key="19">
    <source>
        <dbReference type="EMBL" id="TCJ13023.1"/>
    </source>
</evidence>
<dbReference type="SUPFAM" id="SSF81343">
    <property type="entry name" value="Fumarate reductase respiratory complex transmembrane subunits"/>
    <property type="match status" value="1"/>
</dbReference>
<dbReference type="CDD" id="cd03494">
    <property type="entry name" value="SQR_TypeC_SdhD"/>
    <property type="match status" value="1"/>
</dbReference>
<evidence type="ECO:0000256" key="8">
    <source>
        <dbReference type="ARBA" id="ARBA00022532"/>
    </source>
</evidence>
<evidence type="ECO:0000256" key="18">
    <source>
        <dbReference type="SAM" id="Phobius"/>
    </source>
</evidence>
<feature type="transmembrane region" description="Helical" evidence="18">
    <location>
        <begin position="39"/>
        <end position="57"/>
    </location>
</feature>
<dbReference type="InterPro" id="IPR034804">
    <property type="entry name" value="SQR/QFR_C/D"/>
</dbReference>
<sequence length="135" mass="14543">MGGARPGRRRHGRARAPVVAVKTVGGARRGLGLWLAQRASAVVMALYLPAFLAYAWASGPLDYPGWRALFAPLASKVAGLLFVAALLLHAWVGLREICIDYVHPLALRLPLLFLFALAYLGCLAWAADILWSVPA</sequence>
<keyword evidence="14 17" id="KW-0408">Iron</keyword>
<evidence type="ECO:0000256" key="7">
    <source>
        <dbReference type="ARBA" id="ARBA00022519"/>
    </source>
</evidence>
<evidence type="ECO:0000256" key="16">
    <source>
        <dbReference type="PIRSR" id="PIRSR000169-1"/>
    </source>
</evidence>
<keyword evidence="11 17" id="KW-0479">Metal-binding</keyword>
<proteinExistence type="predicted"/>
<dbReference type="UniPathway" id="UPA00223"/>
<evidence type="ECO:0000256" key="12">
    <source>
        <dbReference type="ARBA" id="ARBA00022982"/>
    </source>
</evidence>
<dbReference type="PIRSF" id="PIRSF000169">
    <property type="entry name" value="SDH_D"/>
    <property type="match status" value="1"/>
</dbReference>
<dbReference type="PANTHER" id="PTHR38689:SF1">
    <property type="entry name" value="SUCCINATE DEHYDROGENASE HYDROPHOBIC MEMBRANE ANCHOR SUBUNIT"/>
    <property type="match status" value="1"/>
</dbReference>